<reference evidence="1" key="1">
    <citation type="submission" date="2014-11" db="EMBL/GenBank/DDBJ databases">
        <authorList>
            <person name="Amaro Gonzalez C."/>
        </authorList>
    </citation>
    <scope>NUCLEOTIDE SEQUENCE</scope>
</reference>
<name>A0A0E9PP35_ANGAN</name>
<reference evidence="1" key="2">
    <citation type="journal article" date="2015" name="Fish Shellfish Immunol.">
        <title>Early steps in the European eel (Anguilla anguilla)-Vibrio vulnificus interaction in the gills: Role of the RtxA13 toxin.</title>
        <authorList>
            <person name="Callol A."/>
            <person name="Pajuelo D."/>
            <person name="Ebbesson L."/>
            <person name="Teles M."/>
            <person name="MacKenzie S."/>
            <person name="Amaro C."/>
        </authorList>
    </citation>
    <scope>NUCLEOTIDE SEQUENCE</scope>
</reference>
<sequence>MLFFCLHSIIITPQILDSLKPF</sequence>
<dbReference type="EMBL" id="GBXM01102752">
    <property type="protein sequence ID" value="JAH05825.1"/>
    <property type="molecule type" value="Transcribed_RNA"/>
</dbReference>
<protein>
    <submittedName>
        <fullName evidence="1">Uncharacterized protein</fullName>
    </submittedName>
</protein>
<organism evidence="1">
    <name type="scientific">Anguilla anguilla</name>
    <name type="common">European freshwater eel</name>
    <name type="synonym">Muraena anguilla</name>
    <dbReference type="NCBI Taxonomy" id="7936"/>
    <lineage>
        <taxon>Eukaryota</taxon>
        <taxon>Metazoa</taxon>
        <taxon>Chordata</taxon>
        <taxon>Craniata</taxon>
        <taxon>Vertebrata</taxon>
        <taxon>Euteleostomi</taxon>
        <taxon>Actinopterygii</taxon>
        <taxon>Neopterygii</taxon>
        <taxon>Teleostei</taxon>
        <taxon>Anguilliformes</taxon>
        <taxon>Anguillidae</taxon>
        <taxon>Anguilla</taxon>
    </lineage>
</organism>
<accession>A0A0E9PP35</accession>
<evidence type="ECO:0000313" key="1">
    <source>
        <dbReference type="EMBL" id="JAH05825.1"/>
    </source>
</evidence>
<dbReference type="AlphaFoldDB" id="A0A0E9PP35"/>
<proteinExistence type="predicted"/>